<keyword evidence="3" id="KW-0472">Membrane</keyword>
<evidence type="ECO:0000256" key="3">
    <source>
        <dbReference type="SAM" id="Phobius"/>
    </source>
</evidence>
<sequence length="476" mass="51413">MSPDETPGPRPRFHRWGMRLVGVVSCAVLATSGFGWAVVDHVNQGIDRVDAFQGIKEHERPVKEKDKGLNFLLVGVDGRDGLSRGELRHLHAGGTACNCTDSLMVLHVSGDRRRLSVVSLPRDSYVEFPDHDEPGGAKGVHHPGKINAAYAHGGPSLTVRTVEKATGIHIDHYLEVNFRTFVNTVDALGGVEVCTMTPLRDDYSGLDLPSGTTVLDGAGSLRYVRARHIGGSSDFGRIRRQQHFLAQVIGRLHSTGVLMNPARLTRVVDAVLSSVRADRELSSTDLVTLGTAMRRFAPSGSEFTQVPVADADYRGDPAWGSSVLWDRVRAEALFAKVRGDRPLARHHHRSRAKSVPIDPRGILVRVYNASGVPGEGVRAERQLSATGFATTGDPEAVAGPGVTRTVITYDPRWDRSARTLATALPGARLNPVAGHGPLMQVFIGSAFDRVTRVRAETRGVSENPDDAVTGDQVVCP</sequence>
<dbReference type="InterPro" id="IPR027381">
    <property type="entry name" value="LytR/CpsA/Psr_C"/>
</dbReference>
<keyword evidence="3" id="KW-0812">Transmembrane</keyword>
<evidence type="ECO:0000256" key="2">
    <source>
        <dbReference type="SAM" id="MobiDB-lite"/>
    </source>
</evidence>
<protein>
    <submittedName>
        <fullName evidence="6">LytR family transcriptional regulator</fullName>
    </submittedName>
</protein>
<name>A0A918DY22_9ACTN</name>
<gene>
    <name evidence="6" type="ORF">GCM10012280_28160</name>
</gene>
<dbReference type="AlphaFoldDB" id="A0A918DY22"/>
<reference evidence="6" key="1">
    <citation type="journal article" date="2014" name="Int. J. Syst. Evol. Microbiol.">
        <title>Complete genome sequence of Corynebacterium casei LMG S-19264T (=DSM 44701T), isolated from a smear-ripened cheese.</title>
        <authorList>
            <consortium name="US DOE Joint Genome Institute (JGI-PGF)"/>
            <person name="Walter F."/>
            <person name="Albersmeier A."/>
            <person name="Kalinowski J."/>
            <person name="Ruckert C."/>
        </authorList>
    </citation>
    <scope>NUCLEOTIDE SEQUENCE</scope>
    <source>
        <strain evidence="6">CGMCC 4.7201</strain>
    </source>
</reference>
<evidence type="ECO:0000259" key="4">
    <source>
        <dbReference type="Pfam" id="PF03816"/>
    </source>
</evidence>
<proteinExistence type="inferred from homology"/>
<reference evidence="6" key="2">
    <citation type="submission" date="2020-09" db="EMBL/GenBank/DDBJ databases">
        <authorList>
            <person name="Sun Q."/>
            <person name="Zhou Y."/>
        </authorList>
    </citation>
    <scope>NUCLEOTIDE SEQUENCE</scope>
    <source>
        <strain evidence="6">CGMCC 4.7201</strain>
    </source>
</reference>
<dbReference type="EMBL" id="BMMS01000011">
    <property type="protein sequence ID" value="GGO88125.1"/>
    <property type="molecule type" value="Genomic_DNA"/>
</dbReference>
<dbReference type="Gene3D" id="3.30.70.2390">
    <property type="match status" value="1"/>
</dbReference>
<dbReference type="Pfam" id="PF13399">
    <property type="entry name" value="LytR_C"/>
    <property type="match status" value="1"/>
</dbReference>
<dbReference type="Gene3D" id="3.40.630.190">
    <property type="entry name" value="LCP protein"/>
    <property type="match status" value="1"/>
</dbReference>
<feature type="region of interest" description="Disordered" evidence="2">
    <location>
        <begin position="457"/>
        <end position="476"/>
    </location>
</feature>
<evidence type="ECO:0000259" key="5">
    <source>
        <dbReference type="Pfam" id="PF13399"/>
    </source>
</evidence>
<comment type="similarity">
    <text evidence="1">Belongs to the LytR/CpsA/Psr (LCP) family.</text>
</comment>
<accession>A0A918DY22</accession>
<dbReference type="InterPro" id="IPR050922">
    <property type="entry name" value="LytR/CpsA/Psr_CW_biosynth"/>
</dbReference>
<feature type="domain" description="LytR/CpsA/Psr regulator C-terminal" evidence="5">
    <location>
        <begin position="364"/>
        <end position="447"/>
    </location>
</feature>
<dbReference type="Pfam" id="PF03816">
    <property type="entry name" value="LytR_cpsA_psr"/>
    <property type="match status" value="1"/>
</dbReference>
<keyword evidence="7" id="KW-1185">Reference proteome</keyword>
<comment type="caution">
    <text evidence="6">The sequence shown here is derived from an EMBL/GenBank/DDBJ whole genome shotgun (WGS) entry which is preliminary data.</text>
</comment>
<feature type="domain" description="Cell envelope-related transcriptional attenuator" evidence="4">
    <location>
        <begin position="100"/>
        <end position="252"/>
    </location>
</feature>
<dbReference type="Proteomes" id="UP000641932">
    <property type="component" value="Unassembled WGS sequence"/>
</dbReference>
<keyword evidence="3" id="KW-1133">Transmembrane helix</keyword>
<evidence type="ECO:0000256" key="1">
    <source>
        <dbReference type="ARBA" id="ARBA00006068"/>
    </source>
</evidence>
<evidence type="ECO:0000313" key="7">
    <source>
        <dbReference type="Proteomes" id="UP000641932"/>
    </source>
</evidence>
<dbReference type="RefSeq" id="WP_189131991.1">
    <property type="nucleotide sequence ID" value="NZ_BMMS01000011.1"/>
</dbReference>
<dbReference type="PANTHER" id="PTHR33392">
    <property type="entry name" value="POLYISOPRENYL-TEICHOIC ACID--PEPTIDOGLYCAN TEICHOIC ACID TRANSFERASE TAGU"/>
    <property type="match status" value="1"/>
</dbReference>
<dbReference type="PANTHER" id="PTHR33392:SF6">
    <property type="entry name" value="POLYISOPRENYL-TEICHOIC ACID--PEPTIDOGLYCAN TEICHOIC ACID TRANSFERASE TAGU"/>
    <property type="match status" value="1"/>
</dbReference>
<evidence type="ECO:0000313" key="6">
    <source>
        <dbReference type="EMBL" id="GGO88125.1"/>
    </source>
</evidence>
<organism evidence="6 7">
    <name type="scientific">Wenjunlia tyrosinilytica</name>
    <dbReference type="NCBI Taxonomy" id="1544741"/>
    <lineage>
        <taxon>Bacteria</taxon>
        <taxon>Bacillati</taxon>
        <taxon>Actinomycetota</taxon>
        <taxon>Actinomycetes</taxon>
        <taxon>Kitasatosporales</taxon>
        <taxon>Streptomycetaceae</taxon>
        <taxon>Wenjunlia</taxon>
    </lineage>
</organism>
<feature type="transmembrane region" description="Helical" evidence="3">
    <location>
        <begin position="20"/>
        <end position="39"/>
    </location>
</feature>
<dbReference type="InterPro" id="IPR004474">
    <property type="entry name" value="LytR_CpsA_psr"/>
</dbReference>
<dbReference type="NCBIfam" id="TIGR00350">
    <property type="entry name" value="lytR_cpsA_psr"/>
    <property type="match status" value="1"/>
</dbReference>